<dbReference type="CDD" id="cd02440">
    <property type="entry name" value="AdoMet_MTases"/>
    <property type="match status" value="1"/>
</dbReference>
<evidence type="ECO:0000256" key="6">
    <source>
        <dbReference type="PIRSR" id="PIRSR015894-2"/>
    </source>
</evidence>
<feature type="active site" description="Proton donor/acceptor" evidence="5">
    <location>
        <position position="453"/>
    </location>
</feature>
<dbReference type="Pfam" id="PF17285">
    <property type="entry name" value="PRMT5_TIM"/>
    <property type="match status" value="1"/>
</dbReference>
<feature type="domain" description="PRMT5 TIM barrel" evidence="9">
    <location>
        <begin position="35"/>
        <end position="301"/>
    </location>
</feature>
<dbReference type="InterPro" id="IPR035248">
    <property type="entry name" value="PRMT5_C"/>
</dbReference>
<dbReference type="InterPro" id="IPR025799">
    <property type="entry name" value="Arg_MeTrfase"/>
</dbReference>
<protein>
    <recommendedName>
        <fullName evidence="4">Protein arginine N-methyltransferase</fullName>
    </recommendedName>
</protein>
<dbReference type="PANTHER" id="PTHR10738:SF0">
    <property type="entry name" value="PROTEIN ARGININE N-METHYLTRANSFERASE 5"/>
    <property type="match status" value="1"/>
</dbReference>
<dbReference type="GO" id="GO:0006355">
    <property type="term" value="P:regulation of DNA-templated transcription"/>
    <property type="evidence" value="ECO:0007669"/>
    <property type="project" value="TreeGrafter"/>
</dbReference>
<dbReference type="InterPro" id="IPR035247">
    <property type="entry name" value="PRMT5_TIM"/>
</dbReference>
<name>A0A2V3IEU9_9FLOR</name>
<evidence type="ECO:0000256" key="5">
    <source>
        <dbReference type="PIRSR" id="PIRSR015894-1"/>
    </source>
</evidence>
<dbReference type="InterPro" id="IPR029063">
    <property type="entry name" value="SAM-dependent_MTases_sf"/>
</dbReference>
<feature type="domain" description="PRMT5 arginine-N-methyltransferase" evidence="8">
    <location>
        <begin position="310"/>
        <end position="473"/>
    </location>
</feature>
<dbReference type="EMBL" id="NBIV01000280">
    <property type="protein sequence ID" value="PXF40594.1"/>
    <property type="molecule type" value="Genomic_DNA"/>
</dbReference>
<evidence type="ECO:0000313" key="12">
    <source>
        <dbReference type="Proteomes" id="UP000247409"/>
    </source>
</evidence>
<feature type="binding site" evidence="6">
    <location>
        <begin position="346"/>
        <end position="347"/>
    </location>
    <ligand>
        <name>S-adenosyl-L-methionine</name>
        <dbReference type="ChEBI" id="CHEBI:59789"/>
    </ligand>
</feature>
<dbReference type="Pfam" id="PF17286">
    <property type="entry name" value="PRMT5_C"/>
    <property type="match status" value="1"/>
</dbReference>
<evidence type="ECO:0000313" key="11">
    <source>
        <dbReference type="EMBL" id="PXF40594.1"/>
    </source>
</evidence>
<evidence type="ECO:0000256" key="2">
    <source>
        <dbReference type="ARBA" id="ARBA00022679"/>
    </source>
</evidence>
<dbReference type="GO" id="GO:0016274">
    <property type="term" value="F:protein-arginine N-methyltransferase activity"/>
    <property type="evidence" value="ECO:0007669"/>
    <property type="project" value="InterPro"/>
</dbReference>
<dbReference type="STRING" id="448386.A0A2V3IEU9"/>
<dbReference type="Gene3D" id="3.40.50.150">
    <property type="entry name" value="Vaccinia Virus protein VP39"/>
    <property type="match status" value="1"/>
</dbReference>
<dbReference type="AlphaFoldDB" id="A0A2V3IEU9"/>
<dbReference type="GO" id="GO:0005634">
    <property type="term" value="C:nucleus"/>
    <property type="evidence" value="ECO:0007669"/>
    <property type="project" value="TreeGrafter"/>
</dbReference>
<evidence type="ECO:0000259" key="10">
    <source>
        <dbReference type="Pfam" id="PF17286"/>
    </source>
</evidence>
<dbReference type="Pfam" id="PF05185">
    <property type="entry name" value="PRMT5"/>
    <property type="match status" value="1"/>
</dbReference>
<dbReference type="SUPFAM" id="SSF53335">
    <property type="entry name" value="S-adenosyl-L-methionine-dependent methyltransferases"/>
    <property type="match status" value="1"/>
</dbReference>
<dbReference type="InterPro" id="IPR035075">
    <property type="entry name" value="PRMT5"/>
</dbReference>
<dbReference type="OrthoDB" id="1368803at2759"/>
<keyword evidence="1 4" id="KW-0489">Methyltransferase</keyword>
<evidence type="ECO:0000259" key="8">
    <source>
        <dbReference type="Pfam" id="PF05185"/>
    </source>
</evidence>
<dbReference type="Proteomes" id="UP000247409">
    <property type="component" value="Unassembled WGS sequence"/>
</dbReference>
<reference evidence="11 12" key="1">
    <citation type="journal article" date="2018" name="Mol. Biol. Evol.">
        <title>Analysis of the draft genome of the red seaweed Gracilariopsis chorda provides insights into genome size evolution in Rhodophyta.</title>
        <authorList>
            <person name="Lee J."/>
            <person name="Yang E.C."/>
            <person name="Graf L."/>
            <person name="Yang J.H."/>
            <person name="Qiu H."/>
            <person name="Zel Zion U."/>
            <person name="Chan C.X."/>
            <person name="Stephens T.G."/>
            <person name="Weber A.P.M."/>
            <person name="Boo G.H."/>
            <person name="Boo S.M."/>
            <person name="Kim K.M."/>
            <person name="Shin Y."/>
            <person name="Jung M."/>
            <person name="Lee S.J."/>
            <person name="Yim H.S."/>
            <person name="Lee J.H."/>
            <person name="Bhattacharya D."/>
            <person name="Yoon H.S."/>
        </authorList>
    </citation>
    <scope>NUCLEOTIDE SEQUENCE [LARGE SCALE GENOMIC DNA]</scope>
    <source>
        <strain evidence="11 12">SKKU-2015</strain>
        <tissue evidence="11">Whole body</tissue>
    </source>
</reference>
<keyword evidence="12" id="KW-1185">Reference proteome</keyword>
<feature type="binding site" evidence="6">
    <location>
        <begin position="428"/>
        <end position="429"/>
    </location>
    <ligand>
        <name>S-adenosyl-L-methionine</name>
        <dbReference type="ChEBI" id="CHEBI:59789"/>
    </ligand>
</feature>
<dbReference type="PROSITE" id="PS51678">
    <property type="entry name" value="SAM_MT_PRMT"/>
    <property type="match status" value="1"/>
</dbReference>
<dbReference type="GO" id="GO:0005829">
    <property type="term" value="C:cytosol"/>
    <property type="evidence" value="ECO:0007669"/>
    <property type="project" value="TreeGrafter"/>
</dbReference>
<dbReference type="PIRSF" id="PIRSF015894">
    <property type="entry name" value="Skb1_MeTrfase"/>
    <property type="match status" value="1"/>
</dbReference>
<feature type="binding site" evidence="6">
    <location>
        <position position="401"/>
    </location>
    <ligand>
        <name>S-adenosyl-L-methionine</name>
        <dbReference type="ChEBI" id="CHEBI:59789"/>
    </ligand>
</feature>
<proteinExistence type="inferred from homology"/>
<dbReference type="Gene3D" id="2.70.160.11">
    <property type="entry name" value="Hnrnp arginine n-methyltransferase1"/>
    <property type="match status" value="1"/>
</dbReference>
<accession>A0A2V3IEU9</accession>
<dbReference type="InterPro" id="IPR007857">
    <property type="entry name" value="Arg_MeTrfase_PRMT5"/>
</dbReference>
<sequence>MVVTHPTTGQQLNIGLDAVSVPRLRASLELADSSGCDFIIAPLVHPRYERVNINQPAAAKSSVFSAAPPPIVRDDPLTRSDLELTSGEWMAGVVAKLSPWIRLDSPNPVLRAASEAAFAEEVAFATHLSLKALLIPPPNGGAQGVANLARCLSTALLEAPMLQLWIRLPVLDLPGKVPPLPYDADDPASLPTDMEPWDVWNTIRTLCGEHPHLGVALELTAELPPRPVLERWVAEPVKVVLLSTSSYVTNKVGYPVLSRRHQDFIKMMFKMTPFFALTGRAHKVKGGDGYRPFVQYLAHLFGKMPGASEAETVEAPYYDYLQSPLQPLANNLGSQTYETFEKDPVKYAAYEEAIRQCLEDHDYGNEKPVIMVVGAGRGPLVKSSLRAAEAVGLPIRVIAVEKNPNAIVTLRNMKSEPGWEDVTVIAKDMRNMESSVQADILVSELLGSFGDNELSPECLDGANRLLKEGGVSIPCSYTSFLAPLASTKLHNEVKSIGESIKQMETPYVVKIHRGKLLAETQPVFTFTHPNRDAVIDNSRYKKMQFTVSETNLVHGFAGYFETILYKNIKLSINPPTFTEGMFSWFPLFVPISTPVYVKGGTTLTAHIWRCISSSSVWYEWCVSEPTITPIHNPSGRSYSIGLRT</sequence>
<feature type="domain" description="PRMT5 oligomerisation" evidence="10">
    <location>
        <begin position="476"/>
        <end position="640"/>
    </location>
</feature>
<evidence type="ECO:0000256" key="1">
    <source>
        <dbReference type="ARBA" id="ARBA00022603"/>
    </source>
</evidence>
<dbReference type="PANTHER" id="PTHR10738">
    <property type="entry name" value="PROTEIN ARGININE N-METHYLTRANSFERASE 5"/>
    <property type="match status" value="1"/>
</dbReference>
<evidence type="ECO:0000256" key="3">
    <source>
        <dbReference type="ARBA" id="ARBA00022691"/>
    </source>
</evidence>
<keyword evidence="3 4" id="KW-0949">S-adenosyl-L-methionine</keyword>
<organism evidence="11 12">
    <name type="scientific">Gracilariopsis chorda</name>
    <dbReference type="NCBI Taxonomy" id="448386"/>
    <lineage>
        <taxon>Eukaryota</taxon>
        <taxon>Rhodophyta</taxon>
        <taxon>Florideophyceae</taxon>
        <taxon>Rhodymeniophycidae</taxon>
        <taxon>Gracilariales</taxon>
        <taxon>Gracilariaceae</taxon>
        <taxon>Gracilariopsis</taxon>
    </lineage>
</organism>
<comment type="caution">
    <text evidence="11">The sequence shown here is derived from an EMBL/GenBank/DDBJ whole genome shotgun (WGS) entry which is preliminary data.</text>
</comment>
<dbReference type="GO" id="GO:0032259">
    <property type="term" value="P:methylation"/>
    <property type="evidence" value="ECO:0007669"/>
    <property type="project" value="UniProtKB-KW"/>
</dbReference>
<feature type="active site" description="Proton donor/acceptor" evidence="5">
    <location>
        <position position="444"/>
    </location>
</feature>
<dbReference type="FunFam" id="2.70.160.11:FF:000003">
    <property type="entry name" value="Protein arginine N-methyltransferase 5"/>
    <property type="match status" value="1"/>
</dbReference>
<evidence type="ECO:0000256" key="7">
    <source>
        <dbReference type="PIRSR" id="PIRSR015894-3"/>
    </source>
</evidence>
<evidence type="ECO:0000259" key="9">
    <source>
        <dbReference type="Pfam" id="PF17285"/>
    </source>
</evidence>
<keyword evidence="2 4" id="KW-0808">Transferase</keyword>
<gene>
    <name evidence="11" type="ORF">BWQ96_09698</name>
</gene>
<feature type="binding site" evidence="6">
    <location>
        <position position="337"/>
    </location>
    <ligand>
        <name>S-adenosyl-L-methionine</name>
        <dbReference type="ChEBI" id="CHEBI:59789"/>
    </ligand>
</feature>
<feature type="site" description="Critical for specifying symmetric addition of methyl groups" evidence="7">
    <location>
        <position position="340"/>
    </location>
</feature>
<dbReference type="Gene3D" id="3.20.20.150">
    <property type="entry name" value="Divalent-metal-dependent TIM barrel enzymes"/>
    <property type="match status" value="1"/>
</dbReference>
<evidence type="ECO:0000256" key="4">
    <source>
        <dbReference type="PIRNR" id="PIRNR015894"/>
    </source>
</evidence>
<comment type="similarity">
    <text evidence="4">Belongs to the class I-like SAM-binding methyltransferase superfamily.</text>
</comment>